<protein>
    <submittedName>
        <fullName evidence="1">Uncharacterized protein</fullName>
    </submittedName>
</protein>
<comment type="caution">
    <text evidence="1">The sequence shown here is derived from an EMBL/GenBank/DDBJ whole genome shotgun (WGS) entry which is preliminary data.</text>
</comment>
<organism evidence="1 2">
    <name type="scientific">Monilinia fructicola</name>
    <name type="common">Brown rot fungus</name>
    <name type="synonym">Ciboria fructicola</name>
    <dbReference type="NCBI Taxonomy" id="38448"/>
    <lineage>
        <taxon>Eukaryota</taxon>
        <taxon>Fungi</taxon>
        <taxon>Dikarya</taxon>
        <taxon>Ascomycota</taxon>
        <taxon>Pezizomycotina</taxon>
        <taxon>Leotiomycetes</taxon>
        <taxon>Helotiales</taxon>
        <taxon>Sclerotiniaceae</taxon>
        <taxon>Monilinia</taxon>
    </lineage>
</organism>
<proteinExistence type="predicted"/>
<reference evidence="1 2" key="1">
    <citation type="submission" date="2019-06" db="EMBL/GenBank/DDBJ databases">
        <title>Genome Sequence of the Brown Rot Fungal Pathogen Monilinia fructicola.</title>
        <authorList>
            <person name="De Miccolis Angelini R.M."/>
            <person name="Landi L."/>
            <person name="Abate D."/>
            <person name="Pollastro S."/>
            <person name="Romanazzi G."/>
            <person name="Faretra F."/>
        </authorList>
    </citation>
    <scope>NUCLEOTIDE SEQUENCE [LARGE SCALE GENOMIC DNA]</scope>
    <source>
        <strain evidence="1 2">Mfrc123</strain>
    </source>
</reference>
<evidence type="ECO:0000313" key="2">
    <source>
        <dbReference type="Proteomes" id="UP000322873"/>
    </source>
</evidence>
<sequence>MRFPIHALGPTLNGINASLAFDISSAIKNISSIKMPFVHQEVWFQKSSLPRIGINIAETIIQLSSCEGHLFLLILVGILEEESANIKCFKNGHLTCNIHPPDIFSDYIEKETIIVAQSRVQRLTKAKFYPSASRIM</sequence>
<accession>A0A5M9JAE4</accession>
<dbReference type="AlphaFoldDB" id="A0A5M9JAE4"/>
<dbReference type="Proteomes" id="UP000322873">
    <property type="component" value="Unassembled WGS sequence"/>
</dbReference>
<gene>
    <name evidence="1" type="ORF">EYC84_011239</name>
</gene>
<dbReference type="EMBL" id="VICG01000015">
    <property type="protein sequence ID" value="KAA8564295.1"/>
    <property type="molecule type" value="Genomic_DNA"/>
</dbReference>
<keyword evidence="2" id="KW-1185">Reference proteome</keyword>
<name>A0A5M9JAE4_MONFR</name>
<evidence type="ECO:0000313" key="1">
    <source>
        <dbReference type="EMBL" id="KAA8564295.1"/>
    </source>
</evidence>